<gene>
    <name evidence="2" type="ORF">B0A55_12661</name>
</gene>
<evidence type="ECO:0000313" key="3">
    <source>
        <dbReference type="Proteomes" id="UP000309340"/>
    </source>
</evidence>
<evidence type="ECO:0000256" key="1">
    <source>
        <dbReference type="SAM" id="MobiDB-lite"/>
    </source>
</evidence>
<feature type="region of interest" description="Disordered" evidence="1">
    <location>
        <begin position="72"/>
        <end position="103"/>
    </location>
</feature>
<evidence type="ECO:0000313" key="2">
    <source>
        <dbReference type="EMBL" id="TKA56563.1"/>
    </source>
</evidence>
<dbReference type="EMBL" id="NAJQ01001562">
    <property type="protein sequence ID" value="TKA56563.1"/>
    <property type="molecule type" value="Genomic_DNA"/>
</dbReference>
<name>A0A4U0W3M9_9PEZI</name>
<dbReference type="AlphaFoldDB" id="A0A4U0W3M9"/>
<dbReference type="OrthoDB" id="3483554at2759"/>
<organism evidence="2 3">
    <name type="scientific">Friedmanniomyces simplex</name>
    <dbReference type="NCBI Taxonomy" id="329884"/>
    <lineage>
        <taxon>Eukaryota</taxon>
        <taxon>Fungi</taxon>
        <taxon>Dikarya</taxon>
        <taxon>Ascomycota</taxon>
        <taxon>Pezizomycotina</taxon>
        <taxon>Dothideomycetes</taxon>
        <taxon>Dothideomycetidae</taxon>
        <taxon>Mycosphaerellales</taxon>
        <taxon>Teratosphaeriaceae</taxon>
        <taxon>Friedmanniomyces</taxon>
    </lineage>
</organism>
<dbReference type="Proteomes" id="UP000309340">
    <property type="component" value="Unassembled WGS sequence"/>
</dbReference>
<accession>A0A4U0W3M9</accession>
<feature type="compositionally biased region" description="Basic and acidic residues" evidence="1">
    <location>
        <begin position="89"/>
        <end position="103"/>
    </location>
</feature>
<proteinExistence type="predicted"/>
<protein>
    <submittedName>
        <fullName evidence="2">Uncharacterized protein</fullName>
    </submittedName>
</protein>
<comment type="caution">
    <text evidence="2">The sequence shown here is derived from an EMBL/GenBank/DDBJ whole genome shotgun (WGS) entry which is preliminary data.</text>
</comment>
<reference evidence="2 3" key="1">
    <citation type="submission" date="2017-03" db="EMBL/GenBank/DDBJ databases">
        <title>Genomes of endolithic fungi from Antarctica.</title>
        <authorList>
            <person name="Coleine C."/>
            <person name="Masonjones S."/>
            <person name="Stajich J.E."/>
        </authorList>
    </citation>
    <scope>NUCLEOTIDE SEQUENCE [LARGE SCALE GENOMIC DNA]</scope>
    <source>
        <strain evidence="2 3">CCFEE 5184</strain>
    </source>
</reference>
<feature type="compositionally biased region" description="Acidic residues" evidence="1">
    <location>
        <begin position="76"/>
        <end position="88"/>
    </location>
</feature>
<keyword evidence="3" id="KW-1185">Reference proteome</keyword>
<sequence>MHFYDIIPPYSADYYTNHYLGLWEITPEEVVGTWEWDVLMNDVQWYEHEVLPALRAHQKALRRRHIIERNMNSGVVDDEDKKDDEHDEREDHNDEDQSRAGRLEDDVLAASLAEYAESPIDHLYDWFRCQSLSLR</sequence>